<protein>
    <recommendedName>
        <fullName evidence="2">RBR-type E3 ubiquitin transferase</fullName>
        <ecNumber evidence="2">2.3.2.31</ecNumber>
    </recommendedName>
</protein>
<feature type="region of interest" description="Disordered" evidence="9">
    <location>
        <begin position="1"/>
        <end position="276"/>
    </location>
</feature>
<evidence type="ECO:0000256" key="2">
    <source>
        <dbReference type="ARBA" id="ARBA00012251"/>
    </source>
</evidence>
<dbReference type="Proteomes" id="UP000799441">
    <property type="component" value="Unassembled WGS sequence"/>
</dbReference>
<dbReference type="GO" id="GO:0008270">
    <property type="term" value="F:zinc ion binding"/>
    <property type="evidence" value="ECO:0007669"/>
    <property type="project" value="UniProtKB-KW"/>
</dbReference>
<evidence type="ECO:0000256" key="7">
    <source>
        <dbReference type="ARBA" id="ARBA00022786"/>
    </source>
</evidence>
<evidence type="ECO:0000313" key="11">
    <source>
        <dbReference type="EMBL" id="KAF2725109.1"/>
    </source>
</evidence>
<dbReference type="Pfam" id="PF01485">
    <property type="entry name" value="IBR"/>
    <property type="match status" value="1"/>
</dbReference>
<evidence type="ECO:0000256" key="1">
    <source>
        <dbReference type="ARBA" id="ARBA00001798"/>
    </source>
</evidence>
<dbReference type="InterPro" id="IPR044066">
    <property type="entry name" value="TRIAD_supradom"/>
</dbReference>
<name>A0A9P4QET2_9PEZI</name>
<evidence type="ECO:0000256" key="6">
    <source>
        <dbReference type="ARBA" id="ARBA00022771"/>
    </source>
</evidence>
<dbReference type="EC" id="2.3.2.31" evidence="2"/>
<keyword evidence="8" id="KW-0862">Zinc</keyword>
<feature type="compositionally biased region" description="Basic and acidic residues" evidence="9">
    <location>
        <begin position="40"/>
        <end position="57"/>
    </location>
</feature>
<evidence type="ECO:0000313" key="12">
    <source>
        <dbReference type="Proteomes" id="UP000799441"/>
    </source>
</evidence>
<evidence type="ECO:0000256" key="5">
    <source>
        <dbReference type="ARBA" id="ARBA00022737"/>
    </source>
</evidence>
<feature type="compositionally biased region" description="Basic and acidic residues" evidence="9">
    <location>
        <begin position="67"/>
        <end position="87"/>
    </location>
</feature>
<dbReference type="EMBL" id="MU003769">
    <property type="protein sequence ID" value="KAF2725109.1"/>
    <property type="molecule type" value="Genomic_DNA"/>
</dbReference>
<dbReference type="CDD" id="cd20335">
    <property type="entry name" value="BRcat_RBR"/>
    <property type="match status" value="1"/>
</dbReference>
<feature type="compositionally biased region" description="Low complexity" evidence="9">
    <location>
        <begin position="1"/>
        <end position="15"/>
    </location>
</feature>
<keyword evidence="7" id="KW-0833">Ubl conjugation pathway</keyword>
<feature type="region of interest" description="Disordered" evidence="9">
    <location>
        <begin position="609"/>
        <end position="654"/>
    </location>
</feature>
<reference evidence="11" key="1">
    <citation type="journal article" date="2020" name="Stud. Mycol.">
        <title>101 Dothideomycetes genomes: a test case for predicting lifestyles and emergence of pathogens.</title>
        <authorList>
            <person name="Haridas S."/>
            <person name="Albert R."/>
            <person name="Binder M."/>
            <person name="Bloem J."/>
            <person name="Labutti K."/>
            <person name="Salamov A."/>
            <person name="Andreopoulos B."/>
            <person name="Baker S."/>
            <person name="Barry K."/>
            <person name="Bills G."/>
            <person name="Bluhm B."/>
            <person name="Cannon C."/>
            <person name="Castanera R."/>
            <person name="Culley D."/>
            <person name="Daum C."/>
            <person name="Ezra D."/>
            <person name="Gonzalez J."/>
            <person name="Henrissat B."/>
            <person name="Kuo A."/>
            <person name="Liang C."/>
            <person name="Lipzen A."/>
            <person name="Lutzoni F."/>
            <person name="Magnuson J."/>
            <person name="Mondo S."/>
            <person name="Nolan M."/>
            <person name="Ohm R."/>
            <person name="Pangilinan J."/>
            <person name="Park H.-J."/>
            <person name="Ramirez L."/>
            <person name="Alfaro M."/>
            <person name="Sun H."/>
            <person name="Tritt A."/>
            <person name="Yoshinaga Y."/>
            <person name="Zwiers L.-H."/>
            <person name="Turgeon B."/>
            <person name="Goodwin S."/>
            <person name="Spatafora J."/>
            <person name="Crous P."/>
            <person name="Grigoriev I."/>
        </authorList>
    </citation>
    <scope>NUCLEOTIDE SEQUENCE</scope>
    <source>
        <strain evidence="11">CBS 116435</strain>
    </source>
</reference>
<dbReference type="OrthoDB" id="9977870at2759"/>
<dbReference type="CDD" id="cd22584">
    <property type="entry name" value="Rcat_RBR_unk"/>
    <property type="match status" value="1"/>
</dbReference>
<evidence type="ECO:0000256" key="3">
    <source>
        <dbReference type="ARBA" id="ARBA00022679"/>
    </source>
</evidence>
<dbReference type="PANTHER" id="PTHR11685">
    <property type="entry name" value="RBR FAMILY RING FINGER AND IBR DOMAIN-CONTAINING"/>
    <property type="match status" value="1"/>
</dbReference>
<keyword evidence="6" id="KW-0863">Zinc-finger</keyword>
<dbReference type="GO" id="GO:0061630">
    <property type="term" value="F:ubiquitin protein ligase activity"/>
    <property type="evidence" value="ECO:0007669"/>
    <property type="project" value="UniProtKB-EC"/>
</dbReference>
<feature type="compositionally biased region" description="Basic and acidic residues" evidence="9">
    <location>
        <begin position="617"/>
        <end position="626"/>
    </location>
</feature>
<feature type="domain" description="RING-type" evidence="10">
    <location>
        <begin position="298"/>
        <end position="498"/>
    </location>
</feature>
<feature type="compositionally biased region" description="Polar residues" evidence="9">
    <location>
        <begin position="195"/>
        <end position="209"/>
    </location>
</feature>
<evidence type="ECO:0000259" key="10">
    <source>
        <dbReference type="PROSITE" id="PS51873"/>
    </source>
</evidence>
<keyword evidence="3" id="KW-0808">Transferase</keyword>
<proteinExistence type="predicted"/>
<gene>
    <name evidence="11" type="ORF">K431DRAFT_281586</name>
</gene>
<dbReference type="Gene3D" id="1.20.120.1750">
    <property type="match status" value="1"/>
</dbReference>
<organism evidence="11 12">
    <name type="scientific">Polychaeton citri CBS 116435</name>
    <dbReference type="NCBI Taxonomy" id="1314669"/>
    <lineage>
        <taxon>Eukaryota</taxon>
        <taxon>Fungi</taxon>
        <taxon>Dikarya</taxon>
        <taxon>Ascomycota</taxon>
        <taxon>Pezizomycotina</taxon>
        <taxon>Dothideomycetes</taxon>
        <taxon>Dothideomycetidae</taxon>
        <taxon>Capnodiales</taxon>
        <taxon>Capnodiaceae</taxon>
        <taxon>Polychaeton</taxon>
    </lineage>
</organism>
<dbReference type="PROSITE" id="PS51873">
    <property type="entry name" value="TRIAD"/>
    <property type="match status" value="1"/>
</dbReference>
<accession>A0A9P4QET2</accession>
<evidence type="ECO:0000256" key="4">
    <source>
        <dbReference type="ARBA" id="ARBA00022723"/>
    </source>
</evidence>
<feature type="compositionally biased region" description="Low complexity" evidence="9">
    <location>
        <begin position="217"/>
        <end position="231"/>
    </location>
</feature>
<comment type="catalytic activity">
    <reaction evidence="1">
        <text>[E2 ubiquitin-conjugating enzyme]-S-ubiquitinyl-L-cysteine + [acceptor protein]-L-lysine = [E2 ubiquitin-conjugating enzyme]-L-cysteine + [acceptor protein]-N(6)-ubiquitinyl-L-lysine.</text>
        <dbReference type="EC" id="2.3.2.31"/>
    </reaction>
</comment>
<dbReference type="GO" id="GO:0016567">
    <property type="term" value="P:protein ubiquitination"/>
    <property type="evidence" value="ECO:0007669"/>
    <property type="project" value="InterPro"/>
</dbReference>
<evidence type="ECO:0000256" key="9">
    <source>
        <dbReference type="SAM" id="MobiDB-lite"/>
    </source>
</evidence>
<dbReference type="InterPro" id="IPR031127">
    <property type="entry name" value="E3_UB_ligase_RBR"/>
</dbReference>
<dbReference type="AlphaFoldDB" id="A0A9P4QET2"/>
<sequence length="676" mass="76967">MVSRSEYGRGSSRYVVRSKRSYTNIKGGRSGSGKVSSRSRPAEEDVSRDPDVDELRRIRSAYFGRPYTERRRVVVPREVEVIHESTRPSKSVRSSSSGERRHKSSSHKSGSDSSSRRGSKKESSRRAVEEEDDDDGLVYPIRVGPTAEEVEVIREAPRHHSSQQPSSRRYDEAASSRRRRRPTLDLPDDEVTPDDSISQVAERNYQASRAQRHPSTRRSQPSRRPLEPVVEVEYEPQPRPVRVVEERRRGSVPSTAPTRRHYHTSSSASSKRESNNNTILGSFFRRPSQQDIPPIPARLVECLTCGADDVPSTRSAKLACGHRICHSCLKRVFELSVVDPAHMPPKCCTEDHIPLRHVDKLFDLKFKKLWNDKYQEYHTKKRIYCPQPKCGEWIKPNYIRTWQGRKLAQCPRCKTKVCPACSNKMHRSRECPQDPETARLVEQAKEQGWQRCHKCKAMVELKEGCNHMTCRCLAEFCMLCGAKWKTCECPWFNYTTPPNIDRLNDMMIPEPVQVLFRHIAAEPPPPPQPPVGAQPHRRRTYVEEIAARRRQERLDGDLARRVQVAALMDDEDAPAPRRRAIAETWGLGNAAGHFMNDNYVQESTNNANNVLGEDEAGFGRRGERAAGRRRRGVRNSTSQQQEQPPLDPGLAPGFLGDESVLGFGVLPVRPRMPGAW</sequence>
<evidence type="ECO:0000256" key="8">
    <source>
        <dbReference type="ARBA" id="ARBA00022833"/>
    </source>
</evidence>
<dbReference type="InterPro" id="IPR017907">
    <property type="entry name" value="Znf_RING_CS"/>
</dbReference>
<keyword evidence="12" id="KW-1185">Reference proteome</keyword>
<dbReference type="PROSITE" id="PS00518">
    <property type="entry name" value="ZF_RING_1"/>
    <property type="match status" value="1"/>
</dbReference>
<comment type="caution">
    <text evidence="11">The sequence shown here is derived from an EMBL/GenBank/DDBJ whole genome shotgun (WGS) entry which is preliminary data.</text>
</comment>
<keyword evidence="4" id="KW-0479">Metal-binding</keyword>
<keyword evidence="5" id="KW-0677">Repeat</keyword>
<feature type="compositionally biased region" description="Low complexity" evidence="9">
    <location>
        <begin position="88"/>
        <end position="97"/>
    </location>
</feature>
<dbReference type="InterPro" id="IPR002867">
    <property type="entry name" value="IBR_dom"/>
</dbReference>
<dbReference type="SUPFAM" id="SSF57850">
    <property type="entry name" value="RING/U-box"/>
    <property type="match status" value="2"/>
</dbReference>